<name>A0A0F3IZP5_9PROT</name>
<evidence type="ECO:0000313" key="2">
    <source>
        <dbReference type="EMBL" id="KJV11064.1"/>
    </source>
</evidence>
<evidence type="ECO:0000259" key="1">
    <source>
        <dbReference type="Pfam" id="PF04993"/>
    </source>
</evidence>
<dbReference type="AlphaFoldDB" id="A0A0F3IZP5"/>
<dbReference type="PANTHER" id="PTHR36121:SF1">
    <property type="entry name" value="PROTEIN SXY"/>
    <property type="match status" value="1"/>
</dbReference>
<organism evidence="2 3">
    <name type="scientific">Elstera litoralis</name>
    <dbReference type="NCBI Taxonomy" id="552518"/>
    <lineage>
        <taxon>Bacteria</taxon>
        <taxon>Pseudomonadati</taxon>
        <taxon>Pseudomonadota</taxon>
        <taxon>Alphaproteobacteria</taxon>
        <taxon>Rhodospirillales</taxon>
        <taxon>Rhodospirillaceae</taxon>
        <taxon>Elstera</taxon>
    </lineage>
</organism>
<dbReference type="Pfam" id="PF04993">
    <property type="entry name" value="TfoX_N"/>
    <property type="match status" value="1"/>
</dbReference>
<dbReference type="Gene3D" id="3.30.1460.30">
    <property type="entry name" value="YgaC/TfoX-N like chaperone"/>
    <property type="match status" value="1"/>
</dbReference>
<comment type="caution">
    <text evidence="2">The sequence shown here is derived from an EMBL/GenBank/DDBJ whole genome shotgun (WGS) entry which is preliminary data.</text>
</comment>
<dbReference type="InterPro" id="IPR047525">
    <property type="entry name" value="TfoX-like"/>
</dbReference>
<feature type="domain" description="TfoX N-terminal" evidence="1">
    <location>
        <begin position="6"/>
        <end position="96"/>
    </location>
</feature>
<gene>
    <name evidence="2" type="ORF">VZ95_00860</name>
</gene>
<accession>A0A0F3IZP5</accession>
<dbReference type="PANTHER" id="PTHR36121">
    <property type="entry name" value="PROTEIN SXY"/>
    <property type="match status" value="1"/>
</dbReference>
<dbReference type="SUPFAM" id="SSF159894">
    <property type="entry name" value="YgaC/TfoX-N like"/>
    <property type="match status" value="1"/>
</dbReference>
<keyword evidence="3" id="KW-1185">Reference proteome</keyword>
<protein>
    <recommendedName>
        <fullName evidence="1">TfoX N-terminal domain-containing protein</fullName>
    </recommendedName>
</protein>
<dbReference type="InterPro" id="IPR007076">
    <property type="entry name" value="TfoX_N"/>
</dbReference>
<evidence type="ECO:0000313" key="3">
    <source>
        <dbReference type="Proteomes" id="UP000033774"/>
    </source>
</evidence>
<dbReference type="Proteomes" id="UP000033774">
    <property type="component" value="Unassembled WGS sequence"/>
</dbReference>
<dbReference type="EMBL" id="LAJY01000013">
    <property type="protein sequence ID" value="KJV11064.1"/>
    <property type="molecule type" value="Genomic_DNA"/>
</dbReference>
<proteinExistence type="predicted"/>
<sequence length="105" mass="11627">MLQACLADRGEVRPRAMFGGYGLYLDDQMIALWDAAALYLKTDPLTAPLFAAEGLPPFSYRKATGTVTVMSYYRVSDTWDTPDTMEPWANLAAEAAKRSVESINK</sequence>
<reference evidence="2 3" key="1">
    <citation type="submission" date="2015-03" db="EMBL/GenBank/DDBJ databases">
        <title>Draft genome sequence of Elstera litoralis.</title>
        <authorList>
            <person name="Rahalkar M.C."/>
            <person name="Dhakephalkar P.K."/>
            <person name="Pore S.D."/>
            <person name="Arora P."/>
            <person name="Kapse N.G."/>
            <person name="Pandit P.S."/>
        </authorList>
    </citation>
    <scope>NUCLEOTIDE SEQUENCE [LARGE SCALE GENOMIC DNA]</scope>
    <source>
        <strain evidence="2 3">Dia-1</strain>
    </source>
</reference>